<reference evidence="3" key="2">
    <citation type="submission" date="2020-09" db="EMBL/GenBank/DDBJ databases">
        <authorList>
            <person name="Sun Q."/>
            <person name="Kim S."/>
        </authorList>
    </citation>
    <scope>NUCLEOTIDE SEQUENCE</scope>
    <source>
        <strain evidence="3">KCTC 42650</strain>
    </source>
</reference>
<dbReference type="PROSITE" id="PS50208">
    <property type="entry name" value="CASPASE_P20"/>
    <property type="match status" value="1"/>
</dbReference>
<dbReference type="PRINTS" id="PR00376">
    <property type="entry name" value="IL1BCENZYME"/>
</dbReference>
<protein>
    <recommendedName>
        <fullName evidence="2">Caspase family p20 domain-containing protein</fullName>
    </recommendedName>
</protein>
<comment type="similarity">
    <text evidence="1">Belongs to the peptidase C14A family.</text>
</comment>
<name>A0A8J3GUD4_9RHOB</name>
<keyword evidence="4" id="KW-1185">Reference proteome</keyword>
<organism evidence="3 4">
    <name type="scientific">Seohaeicola zhoushanensis</name>
    <dbReference type="NCBI Taxonomy" id="1569283"/>
    <lineage>
        <taxon>Bacteria</taxon>
        <taxon>Pseudomonadati</taxon>
        <taxon>Pseudomonadota</taxon>
        <taxon>Alphaproteobacteria</taxon>
        <taxon>Rhodobacterales</taxon>
        <taxon>Roseobacteraceae</taxon>
        <taxon>Seohaeicola</taxon>
    </lineage>
</organism>
<dbReference type="EMBL" id="BNCJ01000001">
    <property type="protein sequence ID" value="GHF35125.1"/>
    <property type="molecule type" value="Genomic_DNA"/>
</dbReference>
<dbReference type="GO" id="GO:0004197">
    <property type="term" value="F:cysteine-type endopeptidase activity"/>
    <property type="evidence" value="ECO:0007669"/>
    <property type="project" value="InterPro"/>
</dbReference>
<comment type="caution">
    <text evidence="3">The sequence shown here is derived from an EMBL/GenBank/DDBJ whole genome shotgun (WGS) entry which is preliminary data.</text>
</comment>
<dbReference type="GO" id="GO:0006508">
    <property type="term" value="P:proteolysis"/>
    <property type="evidence" value="ECO:0007669"/>
    <property type="project" value="InterPro"/>
</dbReference>
<dbReference type="SUPFAM" id="SSF52129">
    <property type="entry name" value="Caspase-like"/>
    <property type="match status" value="1"/>
</dbReference>
<dbReference type="PANTHER" id="PTHR22576:SF37">
    <property type="entry name" value="MUCOSA-ASSOCIATED LYMPHOID TISSUE LYMPHOMA TRANSLOCATION PROTEIN 1"/>
    <property type="match status" value="1"/>
</dbReference>
<dbReference type="InterPro" id="IPR001309">
    <property type="entry name" value="Pept_C14_p20"/>
</dbReference>
<dbReference type="PANTHER" id="PTHR22576">
    <property type="entry name" value="MUCOSA ASSOCIATED LYMPHOID TISSUE LYMPHOMA TRANSLOCATION PROTEIN 1/PARACASPASE"/>
    <property type="match status" value="1"/>
</dbReference>
<dbReference type="Proteomes" id="UP000626220">
    <property type="component" value="Unassembled WGS sequence"/>
</dbReference>
<proteinExistence type="inferred from homology"/>
<feature type="domain" description="Caspase family p20" evidence="2">
    <location>
        <begin position="8"/>
        <end position="141"/>
    </location>
</feature>
<dbReference type="InterPro" id="IPR011600">
    <property type="entry name" value="Pept_C14_caspase"/>
</dbReference>
<gene>
    <name evidence="3" type="ORF">GCM10017056_03250</name>
</gene>
<evidence type="ECO:0000313" key="4">
    <source>
        <dbReference type="Proteomes" id="UP000626220"/>
    </source>
</evidence>
<evidence type="ECO:0000259" key="2">
    <source>
        <dbReference type="PROSITE" id="PS50208"/>
    </source>
</evidence>
<dbReference type="SMART" id="SM00115">
    <property type="entry name" value="CASc"/>
    <property type="match status" value="1"/>
</dbReference>
<dbReference type="InterPro" id="IPR029030">
    <property type="entry name" value="Caspase-like_dom_sf"/>
</dbReference>
<dbReference type="InterPro" id="IPR015917">
    <property type="entry name" value="Pept_C14A"/>
</dbReference>
<dbReference type="Pfam" id="PF00656">
    <property type="entry name" value="Peptidase_C14"/>
    <property type="match status" value="1"/>
</dbReference>
<reference evidence="3" key="1">
    <citation type="journal article" date="2014" name="Int. J. Syst. Evol. Microbiol.">
        <title>Complete genome sequence of Corynebacterium casei LMG S-19264T (=DSM 44701T), isolated from a smear-ripened cheese.</title>
        <authorList>
            <consortium name="US DOE Joint Genome Institute (JGI-PGF)"/>
            <person name="Walter F."/>
            <person name="Albersmeier A."/>
            <person name="Kalinowski J."/>
            <person name="Ruckert C."/>
        </authorList>
    </citation>
    <scope>NUCLEOTIDE SEQUENCE</scope>
    <source>
        <strain evidence="3">KCTC 42650</strain>
    </source>
</reference>
<dbReference type="AlphaFoldDB" id="A0A8J3GUD4"/>
<dbReference type="Gene3D" id="3.40.50.1460">
    <property type="match status" value="1"/>
</dbReference>
<sequence length="475" mass="51139">MAGVAHAEPRIALVLGNSNYGSVTPLDNPAHDAKLIADTLTDLGFDVTVLIDASQSEMKRGISQFGRALRDAGSDATGLFYYAGHGVQSFGNNYLLPVDIALNDAADLDLMAIEAQTVLRQMYSARNKTNIVILDACRNNPFSEIPQFNDNGLAEMQAPTGTFLSYATAPGSVALDGLQGNSPFTHALAKLLPTPGMPIEQMFKQVRVEVIQETGGRQTPWDSSSLTNDFTFAQATPQSAADLEAEQFWNSVRQTRDPVQIMLFLRGYGNSKFAEDARSLLAQVIEEELAGKKPAQPKAAAAGPTADEQKMFEAAQADPSEASWGAYLQSYPNGTFAEFAQQELAALREKNGNDPVGPGGGPMDKPLPAPATEEVSTPGIVTFDTPLLSEVPEVNGKSIAQLIDGSPIFPPIEGLPESYWKGQHCSNCHEWTRERICTQANTYLSLNMQRSLTKAHPFGGTLKRNLKAWAAGGCM</sequence>
<dbReference type="InterPro" id="IPR052039">
    <property type="entry name" value="Caspase-related_regulators"/>
</dbReference>
<evidence type="ECO:0000256" key="1">
    <source>
        <dbReference type="ARBA" id="ARBA00010134"/>
    </source>
</evidence>
<accession>A0A8J3GUD4</accession>
<evidence type="ECO:0000313" key="3">
    <source>
        <dbReference type="EMBL" id="GHF35125.1"/>
    </source>
</evidence>